<dbReference type="Gene3D" id="3.90.730.10">
    <property type="entry name" value="Ribonuclease T2-like"/>
    <property type="match status" value="1"/>
</dbReference>
<dbReference type="InterPro" id="IPR036430">
    <property type="entry name" value="RNase_T2-like_sf"/>
</dbReference>
<dbReference type="OMA" id="KHGTCVQ"/>
<dbReference type="InterPro" id="IPR033130">
    <property type="entry name" value="RNase_T2_His_AS_2"/>
</dbReference>
<dbReference type="Proteomes" id="UP000007110">
    <property type="component" value="Unassembled WGS sequence"/>
</dbReference>
<dbReference type="PROSITE" id="PS00530">
    <property type="entry name" value="RNASE_T2_1"/>
    <property type="match status" value="1"/>
</dbReference>
<dbReference type="InterPro" id="IPR033697">
    <property type="entry name" value="Ribonuclease_T2_eukaryotic"/>
</dbReference>
<evidence type="ECO:0000256" key="1">
    <source>
        <dbReference type="ARBA" id="ARBA00007469"/>
    </source>
</evidence>
<reference evidence="6" key="2">
    <citation type="submission" date="2021-01" db="UniProtKB">
        <authorList>
            <consortium name="EnsemblMetazoa"/>
        </authorList>
    </citation>
    <scope>IDENTIFICATION</scope>
</reference>
<keyword evidence="7" id="KW-1185">Reference proteome</keyword>
<reference evidence="7" key="1">
    <citation type="submission" date="2015-02" db="EMBL/GenBank/DDBJ databases">
        <title>Genome sequencing for Strongylocentrotus purpuratus.</title>
        <authorList>
            <person name="Murali S."/>
            <person name="Liu Y."/>
            <person name="Vee V."/>
            <person name="English A."/>
            <person name="Wang M."/>
            <person name="Skinner E."/>
            <person name="Han Y."/>
            <person name="Muzny D.M."/>
            <person name="Worley K.C."/>
            <person name="Gibbs R.A."/>
        </authorList>
    </citation>
    <scope>NUCLEOTIDE SEQUENCE</scope>
</reference>
<comment type="similarity">
    <text evidence="1 4">Belongs to the RNase T2 family.</text>
</comment>
<sequence length="262" mass="29490">MNSMVVITLILSTSVVVSVVESVRHRADIDIPSRDHLPEWGRLILALNWPPTVCSGFGKDCLVSKVKNNWTIHGLWPNQGSSAKPVNCNNSWHFDPKAIKKLQKVMSKEWTNLSGTSTDIKFWKYEWMKHGTCAVQLASLNTQYKYFARALKLKSEIDVYGMLARADIRPSRTLFYPSASVRSAIQKGVGHNIGIYCTAGDNYTGRDGDEAGMREEGTSAKAFNVLEEVRICYDLSFNIVDCKKMFGSQCNFKYKIQIPPKP</sequence>
<evidence type="ECO:0000256" key="5">
    <source>
        <dbReference type="SAM" id="SignalP"/>
    </source>
</evidence>
<protein>
    <submittedName>
        <fullName evidence="6">Uncharacterized protein</fullName>
    </submittedName>
</protein>
<evidence type="ECO:0000256" key="2">
    <source>
        <dbReference type="ARBA" id="ARBA00023157"/>
    </source>
</evidence>
<dbReference type="GO" id="GO:0006401">
    <property type="term" value="P:RNA catabolic process"/>
    <property type="evidence" value="ECO:0000318"/>
    <property type="project" value="GO_Central"/>
</dbReference>
<evidence type="ECO:0000256" key="3">
    <source>
        <dbReference type="PIRSR" id="PIRSR633697-1"/>
    </source>
</evidence>
<evidence type="ECO:0000313" key="6">
    <source>
        <dbReference type="EnsemblMetazoa" id="XP_001198482"/>
    </source>
</evidence>
<keyword evidence="2" id="KW-1015">Disulfide bond</keyword>
<dbReference type="CDD" id="cd01061">
    <property type="entry name" value="RNase_T2_euk"/>
    <property type="match status" value="1"/>
</dbReference>
<dbReference type="SUPFAM" id="SSF55895">
    <property type="entry name" value="Ribonuclease Rh-like"/>
    <property type="match status" value="1"/>
</dbReference>
<feature type="signal peptide" evidence="5">
    <location>
        <begin position="1"/>
        <end position="22"/>
    </location>
</feature>
<proteinExistence type="inferred from homology"/>
<dbReference type="GO" id="GO:0003723">
    <property type="term" value="F:RNA binding"/>
    <property type="evidence" value="ECO:0007669"/>
    <property type="project" value="InterPro"/>
</dbReference>
<feature type="active site" evidence="3">
    <location>
        <position position="130"/>
    </location>
</feature>
<keyword evidence="5" id="KW-0732">Signal</keyword>
<evidence type="ECO:0000313" key="7">
    <source>
        <dbReference type="Proteomes" id="UP000007110"/>
    </source>
</evidence>
<dbReference type="PANTHER" id="PTHR11240:SF22">
    <property type="entry name" value="RIBONUCLEASE T2"/>
    <property type="match status" value="1"/>
</dbReference>
<feature type="active site" evidence="3">
    <location>
        <position position="126"/>
    </location>
</feature>
<dbReference type="InterPro" id="IPR018188">
    <property type="entry name" value="RNase_T2_His_AS_1"/>
</dbReference>
<dbReference type="KEGG" id="spu:762743"/>
<dbReference type="GO" id="GO:0004521">
    <property type="term" value="F:RNA endonuclease activity"/>
    <property type="evidence" value="ECO:0000318"/>
    <property type="project" value="GO_Central"/>
</dbReference>
<dbReference type="PROSITE" id="PS00531">
    <property type="entry name" value="RNASE_T2_2"/>
    <property type="match status" value="1"/>
</dbReference>
<dbReference type="GeneID" id="762743"/>
<dbReference type="InParanoid" id="A0A7M7G9Y3"/>
<dbReference type="OrthoDB" id="435754at2759"/>
<dbReference type="GO" id="GO:0005576">
    <property type="term" value="C:extracellular region"/>
    <property type="evidence" value="ECO:0000318"/>
    <property type="project" value="GO_Central"/>
</dbReference>
<organism evidence="6 7">
    <name type="scientific">Strongylocentrotus purpuratus</name>
    <name type="common">Purple sea urchin</name>
    <dbReference type="NCBI Taxonomy" id="7668"/>
    <lineage>
        <taxon>Eukaryota</taxon>
        <taxon>Metazoa</taxon>
        <taxon>Echinodermata</taxon>
        <taxon>Eleutherozoa</taxon>
        <taxon>Echinozoa</taxon>
        <taxon>Echinoidea</taxon>
        <taxon>Euechinoidea</taxon>
        <taxon>Echinacea</taxon>
        <taxon>Camarodonta</taxon>
        <taxon>Echinidea</taxon>
        <taxon>Strongylocentrotidae</taxon>
        <taxon>Strongylocentrotus</taxon>
    </lineage>
</organism>
<feature type="chain" id="PRO_5029826188" evidence="5">
    <location>
        <begin position="23"/>
        <end position="262"/>
    </location>
</feature>
<dbReference type="PANTHER" id="PTHR11240">
    <property type="entry name" value="RIBONUCLEASE T2"/>
    <property type="match status" value="1"/>
</dbReference>
<accession>A0A7M7G9Y3</accession>
<dbReference type="EnsemblMetazoa" id="XM_001198482">
    <property type="protein sequence ID" value="XP_001198482"/>
    <property type="gene ID" value="LOC762743"/>
</dbReference>
<dbReference type="Pfam" id="PF00445">
    <property type="entry name" value="Ribonuclease_T2"/>
    <property type="match status" value="1"/>
</dbReference>
<feature type="active site" evidence="3">
    <location>
        <position position="73"/>
    </location>
</feature>
<name>A0A7M7G9Y3_STRPU</name>
<dbReference type="AlphaFoldDB" id="A0A7M7G9Y3"/>
<evidence type="ECO:0000256" key="4">
    <source>
        <dbReference type="RuleBase" id="RU004328"/>
    </source>
</evidence>
<dbReference type="InterPro" id="IPR001568">
    <property type="entry name" value="RNase_T2-like"/>
</dbReference>
<dbReference type="RefSeq" id="XP_001198482.4">
    <property type="nucleotide sequence ID" value="XM_001198482.4"/>
</dbReference>
<dbReference type="GO" id="GO:0033897">
    <property type="term" value="F:ribonuclease T2 activity"/>
    <property type="evidence" value="ECO:0007669"/>
    <property type="project" value="InterPro"/>
</dbReference>